<name>A0ACB8S5T6_9AGAM</name>
<comment type="caution">
    <text evidence="1">The sequence shown here is derived from an EMBL/GenBank/DDBJ whole genome shotgun (WGS) entry which is preliminary data.</text>
</comment>
<proteinExistence type="predicted"/>
<sequence>MDLLPLSSTEVTVDSNELLKAAPIDPSRCPPHPDTIMAVEVPLDVQIIVIEWVFRSSQHASIDYTTLRACALVCRAWTPTAQRLLFRRIFCLTLKEKGHCRMQLLFDVLSTRLHLAAHVRSIQVYCPPEADDVCVRLLELCPQVEGISSPYYISDINAFRAGFDARPHAIQPKLVLLDVAGTDNSITGVVQMFPSARVLILRAAGYSDYLLPPTLEALEIHAGSARRCLPLSMPLPALRYLCLVRPKWSDNALCEHLISTSILPQIQSLQIRGQFPPQGILEQLIQLKTLVVETLPEQNVKLPRLLRHVGYHTVEASPDVRAELAVNPLRMLLELQLVTVTRSVEQHVRAALEGMCHDKDIDFASYETPYFFQEPRNIDWI</sequence>
<dbReference type="EMBL" id="MU275848">
    <property type="protein sequence ID" value="KAI0051939.1"/>
    <property type="molecule type" value="Genomic_DNA"/>
</dbReference>
<dbReference type="Proteomes" id="UP000814033">
    <property type="component" value="Unassembled WGS sequence"/>
</dbReference>
<gene>
    <name evidence="1" type="ORF">FA95DRAFT_1675484</name>
</gene>
<organism evidence="1 2">
    <name type="scientific">Auriscalpium vulgare</name>
    <dbReference type="NCBI Taxonomy" id="40419"/>
    <lineage>
        <taxon>Eukaryota</taxon>
        <taxon>Fungi</taxon>
        <taxon>Dikarya</taxon>
        <taxon>Basidiomycota</taxon>
        <taxon>Agaricomycotina</taxon>
        <taxon>Agaricomycetes</taxon>
        <taxon>Russulales</taxon>
        <taxon>Auriscalpiaceae</taxon>
        <taxon>Auriscalpium</taxon>
    </lineage>
</organism>
<protein>
    <submittedName>
        <fullName evidence="1">Uncharacterized protein</fullName>
    </submittedName>
</protein>
<reference evidence="1" key="2">
    <citation type="journal article" date="2022" name="New Phytol.">
        <title>Evolutionary transition to the ectomycorrhizal habit in the genomes of a hyperdiverse lineage of mushroom-forming fungi.</title>
        <authorList>
            <person name="Looney B."/>
            <person name="Miyauchi S."/>
            <person name="Morin E."/>
            <person name="Drula E."/>
            <person name="Courty P.E."/>
            <person name="Kohler A."/>
            <person name="Kuo A."/>
            <person name="LaButti K."/>
            <person name="Pangilinan J."/>
            <person name="Lipzen A."/>
            <person name="Riley R."/>
            <person name="Andreopoulos W."/>
            <person name="He G."/>
            <person name="Johnson J."/>
            <person name="Nolan M."/>
            <person name="Tritt A."/>
            <person name="Barry K.W."/>
            <person name="Grigoriev I.V."/>
            <person name="Nagy L.G."/>
            <person name="Hibbett D."/>
            <person name="Henrissat B."/>
            <person name="Matheny P.B."/>
            <person name="Labbe J."/>
            <person name="Martin F.M."/>
        </authorList>
    </citation>
    <scope>NUCLEOTIDE SEQUENCE</scope>
    <source>
        <strain evidence="1">FP105234-sp</strain>
    </source>
</reference>
<evidence type="ECO:0000313" key="1">
    <source>
        <dbReference type="EMBL" id="KAI0051939.1"/>
    </source>
</evidence>
<reference evidence="1" key="1">
    <citation type="submission" date="2021-02" db="EMBL/GenBank/DDBJ databases">
        <authorList>
            <consortium name="DOE Joint Genome Institute"/>
            <person name="Ahrendt S."/>
            <person name="Looney B.P."/>
            <person name="Miyauchi S."/>
            <person name="Morin E."/>
            <person name="Drula E."/>
            <person name="Courty P.E."/>
            <person name="Chicoki N."/>
            <person name="Fauchery L."/>
            <person name="Kohler A."/>
            <person name="Kuo A."/>
            <person name="Labutti K."/>
            <person name="Pangilinan J."/>
            <person name="Lipzen A."/>
            <person name="Riley R."/>
            <person name="Andreopoulos W."/>
            <person name="He G."/>
            <person name="Johnson J."/>
            <person name="Barry K.W."/>
            <person name="Grigoriev I.V."/>
            <person name="Nagy L."/>
            <person name="Hibbett D."/>
            <person name="Henrissat B."/>
            <person name="Matheny P.B."/>
            <person name="Labbe J."/>
            <person name="Martin F."/>
        </authorList>
    </citation>
    <scope>NUCLEOTIDE SEQUENCE</scope>
    <source>
        <strain evidence="1">FP105234-sp</strain>
    </source>
</reference>
<evidence type="ECO:0000313" key="2">
    <source>
        <dbReference type="Proteomes" id="UP000814033"/>
    </source>
</evidence>
<accession>A0ACB8S5T6</accession>
<keyword evidence="2" id="KW-1185">Reference proteome</keyword>